<organism evidence="1">
    <name type="scientific">Cyprideis torosa</name>
    <dbReference type="NCBI Taxonomy" id="163714"/>
    <lineage>
        <taxon>Eukaryota</taxon>
        <taxon>Metazoa</taxon>
        <taxon>Ecdysozoa</taxon>
        <taxon>Arthropoda</taxon>
        <taxon>Crustacea</taxon>
        <taxon>Oligostraca</taxon>
        <taxon>Ostracoda</taxon>
        <taxon>Podocopa</taxon>
        <taxon>Podocopida</taxon>
        <taxon>Cytherocopina</taxon>
        <taxon>Cytheroidea</taxon>
        <taxon>Cytherideidae</taxon>
        <taxon>Cyprideis</taxon>
    </lineage>
</organism>
<reference evidence="1" key="1">
    <citation type="submission" date="2020-11" db="EMBL/GenBank/DDBJ databases">
        <authorList>
            <person name="Tran Van P."/>
        </authorList>
    </citation>
    <scope>NUCLEOTIDE SEQUENCE</scope>
</reference>
<evidence type="ECO:0000313" key="1">
    <source>
        <dbReference type="EMBL" id="CAD7231133.1"/>
    </source>
</evidence>
<sequence length="142" mass="14953">MMAQLRNSLNGPPRGAAKGWRAAWRGGGDGTPALWISFGLLLILALVLGVLDGAVESRSRRSNGSGYRYRGRGMSYSDKIKSFLIAHSSCKLNFPDGCEFASAVDTLGLEPGARTSACGAGDLPSSSLVIRRNDYDGATTPS</sequence>
<proteinExistence type="predicted"/>
<dbReference type="AlphaFoldDB" id="A0A7R8WLE5"/>
<accession>A0A7R8WLE5</accession>
<gene>
    <name evidence="1" type="ORF">CTOB1V02_LOCUS8986</name>
</gene>
<protein>
    <submittedName>
        <fullName evidence="1">Uncharacterized protein</fullName>
    </submittedName>
</protein>
<name>A0A7R8WLE5_9CRUS</name>
<dbReference type="EMBL" id="OB663212">
    <property type="protein sequence ID" value="CAD7231133.1"/>
    <property type="molecule type" value="Genomic_DNA"/>
</dbReference>